<dbReference type="PANTHER" id="PTHR30153:SF2">
    <property type="entry name" value="REPLICATIVE DNA HELICASE"/>
    <property type="match status" value="1"/>
</dbReference>
<keyword evidence="4" id="KW-0547">Nucleotide-binding</keyword>
<dbReference type="GO" id="GO:0006269">
    <property type="term" value="P:DNA replication, synthesis of primer"/>
    <property type="evidence" value="ECO:0007669"/>
    <property type="project" value="UniProtKB-KW"/>
</dbReference>
<dbReference type="SMART" id="SM00382">
    <property type="entry name" value="AAA"/>
    <property type="match status" value="1"/>
</dbReference>
<evidence type="ECO:0000256" key="8">
    <source>
        <dbReference type="ARBA" id="ARBA00023125"/>
    </source>
</evidence>
<dbReference type="InterPro" id="IPR016136">
    <property type="entry name" value="DNA_helicase_N/primase_C"/>
</dbReference>
<dbReference type="GO" id="GO:0005829">
    <property type="term" value="C:cytosol"/>
    <property type="evidence" value="ECO:0007669"/>
    <property type="project" value="TreeGrafter"/>
</dbReference>
<keyword evidence="3" id="KW-0235">DNA replication</keyword>
<evidence type="ECO:0000313" key="14">
    <source>
        <dbReference type="Proteomes" id="UP001284033"/>
    </source>
</evidence>
<keyword evidence="6 13" id="KW-0347">Helicase</keyword>
<evidence type="ECO:0000313" key="13">
    <source>
        <dbReference type="EMBL" id="MDY3512190.1"/>
    </source>
</evidence>
<protein>
    <recommendedName>
        <fullName evidence="10">DNA 5'-3' helicase</fullName>
        <ecNumber evidence="10">5.6.2.3</ecNumber>
    </recommendedName>
</protein>
<dbReference type="PANTHER" id="PTHR30153">
    <property type="entry name" value="REPLICATIVE DNA HELICASE DNAB"/>
    <property type="match status" value="1"/>
</dbReference>
<dbReference type="GO" id="GO:1990077">
    <property type="term" value="C:primosome complex"/>
    <property type="evidence" value="ECO:0007669"/>
    <property type="project" value="UniProtKB-KW"/>
</dbReference>
<dbReference type="GO" id="GO:0003677">
    <property type="term" value="F:DNA binding"/>
    <property type="evidence" value="ECO:0007669"/>
    <property type="project" value="UniProtKB-KW"/>
</dbReference>
<dbReference type="InterPro" id="IPR027417">
    <property type="entry name" value="P-loop_NTPase"/>
</dbReference>
<dbReference type="SUPFAM" id="SSF52540">
    <property type="entry name" value="P-loop containing nucleoside triphosphate hydrolases"/>
    <property type="match status" value="1"/>
</dbReference>
<reference evidence="13" key="1">
    <citation type="submission" date="2023-01" db="EMBL/GenBank/DDBJ databases">
        <title>Genome-based studies on antimicrobial resistance profiles of Riemerella anatipestifer in China, 1994 to 2021.</title>
        <authorList>
            <person name="Yang Z."/>
            <person name="Zhu D."/>
        </authorList>
    </citation>
    <scope>NUCLEOTIDE SEQUENCE</scope>
    <source>
        <strain evidence="13">RCAD1218</strain>
    </source>
</reference>
<gene>
    <name evidence="13" type="ORF">PG303_03035</name>
</gene>
<evidence type="ECO:0000259" key="12">
    <source>
        <dbReference type="PROSITE" id="PS51199"/>
    </source>
</evidence>
<evidence type="ECO:0000256" key="10">
    <source>
        <dbReference type="ARBA" id="ARBA00044969"/>
    </source>
</evidence>
<feature type="domain" description="SF4 helicase" evidence="12">
    <location>
        <begin position="172"/>
        <end position="439"/>
    </location>
</feature>
<dbReference type="EC" id="5.6.2.3" evidence="10"/>
<dbReference type="EMBL" id="JAQZHK010000002">
    <property type="protein sequence ID" value="MDY3512190.1"/>
    <property type="molecule type" value="Genomic_DNA"/>
</dbReference>
<dbReference type="Gene3D" id="1.10.860.10">
    <property type="entry name" value="DNAb Helicase, Chain A"/>
    <property type="match status" value="1"/>
</dbReference>
<dbReference type="InterPro" id="IPR036185">
    <property type="entry name" value="DNA_heli_DnaB-like_N_sf"/>
</dbReference>
<evidence type="ECO:0000256" key="2">
    <source>
        <dbReference type="ARBA" id="ARBA00022515"/>
    </source>
</evidence>
<evidence type="ECO:0000256" key="9">
    <source>
        <dbReference type="ARBA" id="ARBA00023235"/>
    </source>
</evidence>
<dbReference type="Proteomes" id="UP001284033">
    <property type="component" value="Unassembled WGS sequence"/>
</dbReference>
<dbReference type="Pfam" id="PF03796">
    <property type="entry name" value="DnaB_C"/>
    <property type="match status" value="1"/>
</dbReference>
<sequence>MMNNKDTKMEQIVLGSLIVEPSLFATYKSKLSINLFTEQSHKVIFEMIENLWQKEQPIDAFILIREFNKKGINALDKYILDLITVVTSSANIEYYIMILVELYIKRDFIYKFSTLTSLAKDSQDIFEIRDKAFEYFDDLFINKFIEANKQNEKFADLVEKVENKFRSITNGNATGITGLESSLSVINKTFGGWQNSDLTIIAGRPGMGKTAFMIQQIVDVAQVGMPVGVFSLEMSAEQITSRVLTNITEIKNSSVLRKGLNDEELQIYWQKKDDLVSLPIHIDDTPSISIQNIRTKAKMLKLKYDIKILFVDYLQLITYEKANTREQEISKISRGLKSLAKELDIPIIALSQLSREVEKRPNKRPFLSDLRDSGSIEQDADEVIFLYRPEYYGIEEWDDFYNNEPTANEIEIIIAKNRHGGIQPERCKVNMATSSFYNH</sequence>
<dbReference type="GO" id="GO:0043139">
    <property type="term" value="F:5'-3' DNA helicase activity"/>
    <property type="evidence" value="ECO:0007669"/>
    <property type="project" value="UniProtKB-EC"/>
</dbReference>
<dbReference type="GO" id="GO:0005524">
    <property type="term" value="F:ATP binding"/>
    <property type="evidence" value="ECO:0007669"/>
    <property type="project" value="UniProtKB-KW"/>
</dbReference>
<dbReference type="CDD" id="cd00984">
    <property type="entry name" value="DnaB_C"/>
    <property type="match status" value="1"/>
</dbReference>
<evidence type="ECO:0000256" key="6">
    <source>
        <dbReference type="ARBA" id="ARBA00022806"/>
    </source>
</evidence>
<dbReference type="SUPFAM" id="SSF48024">
    <property type="entry name" value="N-terminal domain of DnaB helicase"/>
    <property type="match status" value="1"/>
</dbReference>
<evidence type="ECO:0000256" key="7">
    <source>
        <dbReference type="ARBA" id="ARBA00022840"/>
    </source>
</evidence>
<proteinExistence type="inferred from homology"/>
<comment type="catalytic activity">
    <reaction evidence="11">
        <text>ATP + H2O = ADP + phosphate + H(+)</text>
        <dbReference type="Rhea" id="RHEA:13065"/>
        <dbReference type="ChEBI" id="CHEBI:15377"/>
        <dbReference type="ChEBI" id="CHEBI:15378"/>
        <dbReference type="ChEBI" id="CHEBI:30616"/>
        <dbReference type="ChEBI" id="CHEBI:43474"/>
        <dbReference type="ChEBI" id="CHEBI:456216"/>
        <dbReference type="EC" id="5.6.2.3"/>
    </reaction>
</comment>
<keyword evidence="2" id="KW-0639">Primosome</keyword>
<accession>A0AAP6LKI0</accession>
<evidence type="ECO:0000256" key="5">
    <source>
        <dbReference type="ARBA" id="ARBA00022801"/>
    </source>
</evidence>
<dbReference type="Gene3D" id="3.40.50.300">
    <property type="entry name" value="P-loop containing nucleotide triphosphate hydrolases"/>
    <property type="match status" value="1"/>
</dbReference>
<dbReference type="PROSITE" id="PS51199">
    <property type="entry name" value="SF4_HELICASE"/>
    <property type="match status" value="1"/>
</dbReference>
<keyword evidence="5" id="KW-0378">Hydrolase</keyword>
<dbReference type="RefSeq" id="WP_262987556.1">
    <property type="nucleotide sequence ID" value="NZ_CP168322.1"/>
</dbReference>
<dbReference type="AlphaFoldDB" id="A0AAP6LKI0"/>
<evidence type="ECO:0000256" key="3">
    <source>
        <dbReference type="ARBA" id="ARBA00022705"/>
    </source>
</evidence>
<keyword evidence="9" id="KW-0413">Isomerase</keyword>
<evidence type="ECO:0000256" key="1">
    <source>
        <dbReference type="ARBA" id="ARBA00008428"/>
    </source>
</evidence>
<evidence type="ECO:0000256" key="4">
    <source>
        <dbReference type="ARBA" id="ARBA00022741"/>
    </source>
</evidence>
<dbReference type="InterPro" id="IPR007694">
    <property type="entry name" value="DNA_helicase_DnaB-like_C"/>
</dbReference>
<name>A0AAP6LKI0_RIEAN</name>
<dbReference type="Pfam" id="PF00772">
    <property type="entry name" value="DnaB"/>
    <property type="match status" value="1"/>
</dbReference>
<comment type="caution">
    <text evidence="13">The sequence shown here is derived from an EMBL/GenBank/DDBJ whole genome shotgun (WGS) entry which is preliminary data.</text>
</comment>
<dbReference type="GO" id="GO:0016787">
    <property type="term" value="F:hydrolase activity"/>
    <property type="evidence" value="ECO:0007669"/>
    <property type="project" value="UniProtKB-KW"/>
</dbReference>
<dbReference type="InterPro" id="IPR003593">
    <property type="entry name" value="AAA+_ATPase"/>
</dbReference>
<keyword evidence="7" id="KW-0067">ATP-binding</keyword>
<dbReference type="InterPro" id="IPR007693">
    <property type="entry name" value="DNA_helicase_DnaB-like_N"/>
</dbReference>
<keyword evidence="8" id="KW-0238">DNA-binding</keyword>
<organism evidence="13 14">
    <name type="scientific">Riemerella anatipestifer</name>
    <name type="common">Moraxella anatipestifer</name>
    <dbReference type="NCBI Taxonomy" id="34085"/>
    <lineage>
        <taxon>Bacteria</taxon>
        <taxon>Pseudomonadati</taxon>
        <taxon>Bacteroidota</taxon>
        <taxon>Flavobacteriia</taxon>
        <taxon>Flavobacteriales</taxon>
        <taxon>Weeksellaceae</taxon>
        <taxon>Riemerella</taxon>
    </lineage>
</organism>
<evidence type="ECO:0000256" key="11">
    <source>
        <dbReference type="ARBA" id="ARBA00048954"/>
    </source>
</evidence>
<comment type="similarity">
    <text evidence="1">Belongs to the helicase family. DnaB subfamily.</text>
</comment>